<organism evidence="8">
    <name type="scientific">Thrips palmi</name>
    <name type="common">Melon thrips</name>
    <dbReference type="NCBI Taxonomy" id="161013"/>
    <lineage>
        <taxon>Eukaryota</taxon>
        <taxon>Metazoa</taxon>
        <taxon>Ecdysozoa</taxon>
        <taxon>Arthropoda</taxon>
        <taxon>Hexapoda</taxon>
        <taxon>Insecta</taxon>
        <taxon>Pterygota</taxon>
        <taxon>Neoptera</taxon>
        <taxon>Paraneoptera</taxon>
        <taxon>Thysanoptera</taxon>
        <taxon>Terebrantia</taxon>
        <taxon>Thripoidea</taxon>
        <taxon>Thripidae</taxon>
        <taxon>Thrips</taxon>
    </lineage>
</organism>
<reference evidence="8" key="1">
    <citation type="submission" date="2025-08" db="UniProtKB">
        <authorList>
            <consortium name="RefSeq"/>
        </authorList>
    </citation>
    <scope>IDENTIFICATION</scope>
    <source>
        <tissue evidence="8">Total insect</tissue>
    </source>
</reference>
<dbReference type="CTD" id="33254"/>
<evidence type="ECO:0000313" key="8">
    <source>
        <dbReference type="RefSeq" id="XP_034255199.1"/>
    </source>
</evidence>
<dbReference type="SMART" id="SM00490">
    <property type="entry name" value="HELICc"/>
    <property type="match status" value="1"/>
</dbReference>
<dbReference type="Proteomes" id="UP000515158">
    <property type="component" value="Unplaced"/>
</dbReference>
<keyword evidence="3 8" id="KW-0347">Helicase</keyword>
<dbReference type="Pfam" id="PF00271">
    <property type="entry name" value="Helicase_C"/>
    <property type="match status" value="1"/>
</dbReference>
<dbReference type="AlphaFoldDB" id="A0A6P9AD13"/>
<feature type="domain" description="Helicase C-terminal" evidence="6">
    <location>
        <begin position="402"/>
        <end position="553"/>
    </location>
</feature>
<name>A0A6P9AD13_THRPL</name>
<dbReference type="InterPro" id="IPR011545">
    <property type="entry name" value="DEAD/DEAH_box_helicase_dom"/>
</dbReference>
<evidence type="ECO:0000256" key="1">
    <source>
        <dbReference type="ARBA" id="ARBA00022741"/>
    </source>
</evidence>
<dbReference type="GO" id="GO:0003676">
    <property type="term" value="F:nucleic acid binding"/>
    <property type="evidence" value="ECO:0007669"/>
    <property type="project" value="InterPro"/>
</dbReference>
<dbReference type="InterPro" id="IPR001650">
    <property type="entry name" value="Helicase_C-like"/>
</dbReference>
<dbReference type="SMART" id="SM00487">
    <property type="entry name" value="DEXDc"/>
    <property type="match status" value="1"/>
</dbReference>
<keyword evidence="4" id="KW-0067">ATP-binding</keyword>
<feature type="domain" description="Helicase ATP-binding" evidence="5">
    <location>
        <begin position="179"/>
        <end position="373"/>
    </location>
</feature>
<protein>
    <submittedName>
        <fullName evidence="8">Probable ATP-dependent RNA helicase DDX28 isoform X2</fullName>
    </submittedName>
</protein>
<evidence type="ECO:0000259" key="6">
    <source>
        <dbReference type="PROSITE" id="PS51194"/>
    </source>
</evidence>
<keyword evidence="2" id="KW-0378">Hydrolase</keyword>
<gene>
    <name evidence="8" type="primary">LOC117653544</name>
</gene>
<dbReference type="CDD" id="cd18787">
    <property type="entry name" value="SF2_C_DEAD"/>
    <property type="match status" value="1"/>
</dbReference>
<keyword evidence="7" id="KW-1185">Reference proteome</keyword>
<keyword evidence="1" id="KW-0547">Nucleotide-binding</keyword>
<dbReference type="GO" id="GO:0005524">
    <property type="term" value="F:ATP binding"/>
    <property type="evidence" value="ECO:0007669"/>
    <property type="project" value="UniProtKB-KW"/>
</dbReference>
<evidence type="ECO:0000259" key="5">
    <source>
        <dbReference type="PROSITE" id="PS51192"/>
    </source>
</evidence>
<dbReference type="PROSITE" id="PS51194">
    <property type="entry name" value="HELICASE_CTER"/>
    <property type="match status" value="1"/>
</dbReference>
<dbReference type="GO" id="GO:0004386">
    <property type="term" value="F:helicase activity"/>
    <property type="evidence" value="ECO:0007669"/>
    <property type="project" value="UniProtKB-KW"/>
</dbReference>
<dbReference type="GO" id="GO:0016787">
    <property type="term" value="F:hydrolase activity"/>
    <property type="evidence" value="ECO:0007669"/>
    <property type="project" value="UniProtKB-KW"/>
</dbReference>
<dbReference type="PROSITE" id="PS51192">
    <property type="entry name" value="HELICASE_ATP_BIND_1"/>
    <property type="match status" value="1"/>
</dbReference>
<evidence type="ECO:0000313" key="7">
    <source>
        <dbReference type="Proteomes" id="UP000515158"/>
    </source>
</evidence>
<dbReference type="Pfam" id="PF00270">
    <property type="entry name" value="DEAD"/>
    <property type="match status" value="1"/>
</dbReference>
<dbReference type="PANTHER" id="PTHR47960">
    <property type="entry name" value="DEAD-BOX ATP-DEPENDENT RNA HELICASE 50"/>
    <property type="match status" value="1"/>
</dbReference>
<evidence type="ECO:0000256" key="4">
    <source>
        <dbReference type="ARBA" id="ARBA00022840"/>
    </source>
</evidence>
<dbReference type="FunCoup" id="A0A6P9AD13">
    <property type="interactions" value="1378"/>
</dbReference>
<dbReference type="SUPFAM" id="SSF52540">
    <property type="entry name" value="P-loop containing nucleoside triphosphate hydrolases"/>
    <property type="match status" value="1"/>
</dbReference>
<dbReference type="InterPro" id="IPR027417">
    <property type="entry name" value="P-loop_NTPase"/>
</dbReference>
<dbReference type="OrthoDB" id="10256233at2759"/>
<dbReference type="Gene3D" id="3.40.50.300">
    <property type="entry name" value="P-loop containing nucleotide triphosphate hydrolases"/>
    <property type="match status" value="2"/>
</dbReference>
<dbReference type="InterPro" id="IPR014001">
    <property type="entry name" value="Helicase_ATP-bd"/>
</dbReference>
<dbReference type="InParanoid" id="A0A6P9AD13"/>
<evidence type="ECO:0000256" key="2">
    <source>
        <dbReference type="ARBA" id="ARBA00022801"/>
    </source>
</evidence>
<accession>A0A6P9AD13</accession>
<sequence>MLRPVTERTCRGWCSTLALRQSFSTSNHVVLNMYRPKVQDTKARNSSKPRKVNLSSKLRSEFAKYKGKVKPIILCKRMEFNFYEGMKYGKFEKIPLASQGWLNRGSNGDFFSLYEGYMSPNDAHFGHVRLPSSISDILSSPDDKSSVSGFSLLKIEEDLVQKLNKMNITRPADIQIAAMPHILAGKNCVVSAHTGCGKTLAYLLPLLQMVSKNVQKEGGVGVPHDSPKLLIVTPSRELAYQIHDVIQKLVVGLPLTSKLFVGGYSDQGSDDLPQIVDIVVGSLGTIKKKIAKGNINLQRIQHIVMDEADQLVDDQNRGQIRGILKKVSIKQVSDDGSDSEHDDQGTQLILVSATIPTNLEDLFDNMVDVGSLERITTSYIHDVMRNTPQLFLKVGKIHKGKTLIDLIEKDVKHNNPVLIFSNTVKTADWVSYQLNDCGYPCKNLTSSVDTQIRQHLFERFQQKKFNILSTTPIVARGLDTVRVKHIINFDFPLYVSEYIHQIGRVGRIGSSGSCHITNIIAHPREVALVQKIEKSIRLNEKLTAVNANIPGIVRHRREKLEGVEM</sequence>
<dbReference type="GeneID" id="117653544"/>
<proteinExistence type="predicted"/>
<evidence type="ECO:0000256" key="3">
    <source>
        <dbReference type="ARBA" id="ARBA00022806"/>
    </source>
</evidence>
<dbReference type="RefSeq" id="XP_034255199.1">
    <property type="nucleotide sequence ID" value="XM_034399308.1"/>
</dbReference>